<reference evidence="3" key="1">
    <citation type="submission" date="2016-11" db="UniProtKB">
        <authorList>
            <consortium name="WormBaseParasite"/>
        </authorList>
    </citation>
    <scope>IDENTIFICATION</scope>
</reference>
<dbReference type="Pfam" id="PF00406">
    <property type="entry name" value="ADK"/>
    <property type="match status" value="1"/>
</dbReference>
<name>A0A1I7X423_HETBA</name>
<evidence type="ECO:0000256" key="1">
    <source>
        <dbReference type="SAM" id="MobiDB-lite"/>
    </source>
</evidence>
<proteinExistence type="predicted"/>
<evidence type="ECO:0000313" key="2">
    <source>
        <dbReference type="Proteomes" id="UP000095283"/>
    </source>
</evidence>
<protein>
    <submittedName>
        <fullName evidence="3">Nucleoside-diphosphate kinase</fullName>
    </submittedName>
</protein>
<organism evidence="2 3">
    <name type="scientific">Heterorhabditis bacteriophora</name>
    <name type="common">Entomopathogenic nematode worm</name>
    <dbReference type="NCBI Taxonomy" id="37862"/>
    <lineage>
        <taxon>Eukaryota</taxon>
        <taxon>Metazoa</taxon>
        <taxon>Ecdysozoa</taxon>
        <taxon>Nematoda</taxon>
        <taxon>Chromadorea</taxon>
        <taxon>Rhabditida</taxon>
        <taxon>Rhabditina</taxon>
        <taxon>Rhabditomorpha</taxon>
        <taxon>Strongyloidea</taxon>
        <taxon>Heterorhabditidae</taxon>
        <taxon>Heterorhabditis</taxon>
    </lineage>
</organism>
<accession>A0A1I7X423</accession>
<dbReference type="WBParaSite" id="Hba_12171">
    <property type="protein sequence ID" value="Hba_12171"/>
    <property type="gene ID" value="Hba_12171"/>
</dbReference>
<dbReference type="SUPFAM" id="SSF52540">
    <property type="entry name" value="P-loop containing nucleoside triphosphate hydrolases"/>
    <property type="match status" value="1"/>
</dbReference>
<evidence type="ECO:0000313" key="3">
    <source>
        <dbReference type="WBParaSite" id="Hba_12171"/>
    </source>
</evidence>
<keyword evidence="2" id="KW-1185">Reference proteome</keyword>
<dbReference type="InterPro" id="IPR027417">
    <property type="entry name" value="P-loop_NTPase"/>
</dbReference>
<dbReference type="Proteomes" id="UP000095283">
    <property type="component" value="Unplaced"/>
</dbReference>
<feature type="region of interest" description="Disordered" evidence="1">
    <location>
        <begin position="1"/>
        <end position="23"/>
    </location>
</feature>
<dbReference type="AlphaFoldDB" id="A0A1I7X423"/>
<dbReference type="Gene3D" id="3.40.50.300">
    <property type="entry name" value="P-loop containing nucleotide triphosphate hydrolases"/>
    <property type="match status" value="1"/>
</dbReference>
<sequence>MNTVLYYTHSKDEPKMSSTDPLSRPLQERYNFSHPDSISQALSAPLWAGTEQTSPISINECCVITITRMKHQQSMVPKIEINPESVPSKASGGTTESVTRGIRAILLGPPGSGKGTQSPKLAEKFFACHLSTGINLIIQII</sequence>